<organism evidence="1 2">
    <name type="scientific">Phytophthora fragariae</name>
    <dbReference type="NCBI Taxonomy" id="53985"/>
    <lineage>
        <taxon>Eukaryota</taxon>
        <taxon>Sar</taxon>
        <taxon>Stramenopiles</taxon>
        <taxon>Oomycota</taxon>
        <taxon>Peronosporomycetes</taxon>
        <taxon>Peronosporales</taxon>
        <taxon>Peronosporaceae</taxon>
        <taxon>Phytophthora</taxon>
    </lineage>
</organism>
<evidence type="ECO:0000313" key="1">
    <source>
        <dbReference type="EMBL" id="KAE9324607.1"/>
    </source>
</evidence>
<reference evidence="1 2" key="1">
    <citation type="submission" date="2018-09" db="EMBL/GenBank/DDBJ databases">
        <title>Genomic investigation of the strawberry pathogen Phytophthora fragariae indicates pathogenicity is determined by transcriptional variation in three key races.</title>
        <authorList>
            <person name="Adams T.M."/>
            <person name="Armitage A.D."/>
            <person name="Sobczyk M.K."/>
            <person name="Bates H.J."/>
            <person name="Dunwell J.M."/>
            <person name="Nellist C.F."/>
            <person name="Harrison R.J."/>
        </authorList>
    </citation>
    <scope>NUCLEOTIDE SEQUENCE [LARGE SCALE GENOMIC DNA]</scope>
    <source>
        <strain evidence="1 2">NOV-77</strain>
    </source>
</reference>
<sequence length="34" mass="3654">MTTGPNNRSNQNDSRHAVEMQGIVVVVELSVLSA</sequence>
<dbReference type="Proteomes" id="UP000486351">
    <property type="component" value="Unassembled WGS sequence"/>
</dbReference>
<dbReference type="EMBL" id="QXFY01001209">
    <property type="protein sequence ID" value="KAE9324607.1"/>
    <property type="molecule type" value="Genomic_DNA"/>
</dbReference>
<dbReference type="AlphaFoldDB" id="A0A6G0RAI2"/>
<proteinExistence type="predicted"/>
<accession>A0A6G0RAI2</accession>
<gene>
    <name evidence="1" type="ORF">PF008_g17077</name>
</gene>
<comment type="caution">
    <text evidence="1">The sequence shown here is derived from an EMBL/GenBank/DDBJ whole genome shotgun (WGS) entry which is preliminary data.</text>
</comment>
<protein>
    <submittedName>
        <fullName evidence="1">Uncharacterized protein</fullName>
    </submittedName>
</protein>
<name>A0A6G0RAI2_9STRA</name>
<evidence type="ECO:0000313" key="2">
    <source>
        <dbReference type="Proteomes" id="UP000486351"/>
    </source>
</evidence>